<dbReference type="GO" id="GO:0005886">
    <property type="term" value="C:plasma membrane"/>
    <property type="evidence" value="ECO:0007669"/>
    <property type="project" value="UniProtKB-SubCell"/>
</dbReference>
<organism evidence="9 10">
    <name type="scientific">Pandoraea terrae</name>
    <dbReference type="NCBI Taxonomy" id="1537710"/>
    <lineage>
        <taxon>Bacteria</taxon>
        <taxon>Pseudomonadati</taxon>
        <taxon>Pseudomonadota</taxon>
        <taxon>Betaproteobacteria</taxon>
        <taxon>Burkholderiales</taxon>
        <taxon>Burkholderiaceae</taxon>
        <taxon>Pandoraea</taxon>
    </lineage>
</organism>
<keyword evidence="4" id="KW-0997">Cell inner membrane</keyword>
<name>A0A5E4VBW8_9BURK</name>
<evidence type="ECO:0000256" key="5">
    <source>
        <dbReference type="ARBA" id="ARBA00022692"/>
    </source>
</evidence>
<feature type="transmembrane region" description="Helical" evidence="8">
    <location>
        <begin position="255"/>
        <end position="275"/>
    </location>
</feature>
<dbReference type="PANTHER" id="PTHR35334:SF5">
    <property type="entry name" value="INNER MEMBRANE TRANSPORT PROTEIN YHJV"/>
    <property type="match status" value="1"/>
</dbReference>
<keyword evidence="2" id="KW-0813">Transport</keyword>
<feature type="transmembrane region" description="Helical" evidence="8">
    <location>
        <begin position="410"/>
        <end position="430"/>
    </location>
</feature>
<proteinExistence type="predicted"/>
<evidence type="ECO:0000256" key="7">
    <source>
        <dbReference type="ARBA" id="ARBA00023136"/>
    </source>
</evidence>
<gene>
    <name evidence="9" type="primary">yhjV_1</name>
    <name evidence="9" type="ORF">PTE30175_02497</name>
</gene>
<dbReference type="EMBL" id="CABPRZ010000009">
    <property type="protein sequence ID" value="VVE09752.1"/>
    <property type="molecule type" value="Genomic_DNA"/>
</dbReference>
<feature type="transmembrane region" description="Helical" evidence="8">
    <location>
        <begin position="351"/>
        <end position="370"/>
    </location>
</feature>
<evidence type="ECO:0000256" key="3">
    <source>
        <dbReference type="ARBA" id="ARBA00022475"/>
    </source>
</evidence>
<dbReference type="InterPro" id="IPR018227">
    <property type="entry name" value="Amino_acid_transport_2"/>
</dbReference>
<dbReference type="GO" id="GO:0003333">
    <property type="term" value="P:amino acid transmembrane transport"/>
    <property type="evidence" value="ECO:0007669"/>
    <property type="project" value="InterPro"/>
</dbReference>
<evidence type="ECO:0000313" key="10">
    <source>
        <dbReference type="Proteomes" id="UP000414233"/>
    </source>
</evidence>
<feature type="transmembrane region" description="Helical" evidence="8">
    <location>
        <begin position="170"/>
        <end position="191"/>
    </location>
</feature>
<evidence type="ECO:0000256" key="4">
    <source>
        <dbReference type="ARBA" id="ARBA00022519"/>
    </source>
</evidence>
<feature type="transmembrane region" description="Helical" evidence="8">
    <location>
        <begin position="26"/>
        <end position="46"/>
    </location>
</feature>
<evidence type="ECO:0000313" key="9">
    <source>
        <dbReference type="EMBL" id="VVE09752.1"/>
    </source>
</evidence>
<evidence type="ECO:0000256" key="2">
    <source>
        <dbReference type="ARBA" id="ARBA00022448"/>
    </source>
</evidence>
<feature type="transmembrane region" description="Helical" evidence="8">
    <location>
        <begin position="376"/>
        <end position="398"/>
    </location>
</feature>
<keyword evidence="5 8" id="KW-0812">Transmembrane</keyword>
<feature type="transmembrane region" description="Helical" evidence="8">
    <location>
        <begin position="310"/>
        <end position="330"/>
    </location>
</feature>
<evidence type="ECO:0000256" key="8">
    <source>
        <dbReference type="SAM" id="Phobius"/>
    </source>
</evidence>
<feature type="transmembrane region" description="Helical" evidence="8">
    <location>
        <begin position="99"/>
        <end position="120"/>
    </location>
</feature>
<dbReference type="Proteomes" id="UP000414233">
    <property type="component" value="Unassembled WGS sequence"/>
</dbReference>
<keyword evidence="6 8" id="KW-1133">Transmembrane helix</keyword>
<feature type="transmembrane region" description="Helical" evidence="8">
    <location>
        <begin position="211"/>
        <end position="235"/>
    </location>
</feature>
<dbReference type="RefSeq" id="WP_191629018.1">
    <property type="nucleotide sequence ID" value="NZ_CABPRZ010000009.1"/>
</dbReference>
<keyword evidence="10" id="KW-1185">Reference proteome</keyword>
<feature type="transmembrane region" description="Helical" evidence="8">
    <location>
        <begin position="140"/>
        <end position="158"/>
    </location>
</feature>
<sequence length="432" mass="46678">MANIGSGAVSIGQTSGSRIPFTAYDAGWVVLCIGMAIGSGVVFMPLQMGIKGFWTSAAALGISYPAVHYLSNLYIRSLSASGECKDYTGIITEYLGKNWGMLMSAAYFLTLTKGMLAYAATITHDSASYLQVFGVTQQSLASTAWFPLCIIGVMVAIASRGERLLFKVSGPLIVVKLSIVLILGLSMMPYWNLGNVNFLAPDGALSFVRDVLVSLPFAVFSIVYIQILNPMNVAFRKVESDPAVATYRALRASKYAYIILVVSVLFFAFSFLFSITADEARYAVSQNISALALAARVIPGDTVKLLSTTLNIVAILSAFLGIYLGFHDALKGIVLNVADRFMTRGTTFDRLLPFGIAIASTLMLTGWVVANISSMALLQWSTPAFGIVSCLIPCYLVWRVPALKKFRAQSVLFVAFTGVLLCISPLFKLLEH</sequence>
<protein>
    <submittedName>
        <fullName evidence="9">Inner membrane transport protein YhjV</fullName>
    </submittedName>
</protein>
<evidence type="ECO:0000256" key="1">
    <source>
        <dbReference type="ARBA" id="ARBA00004429"/>
    </source>
</evidence>
<keyword evidence="7 8" id="KW-0472">Membrane</keyword>
<comment type="subcellular location">
    <subcellularLocation>
        <location evidence="1">Cell inner membrane</location>
        <topology evidence="1">Multi-pass membrane protein</topology>
    </subcellularLocation>
</comment>
<dbReference type="PANTHER" id="PTHR35334">
    <property type="entry name" value="SERINE TRANSPORTER"/>
    <property type="match status" value="1"/>
</dbReference>
<evidence type="ECO:0000256" key="6">
    <source>
        <dbReference type="ARBA" id="ARBA00022989"/>
    </source>
</evidence>
<dbReference type="AlphaFoldDB" id="A0A5E4VBW8"/>
<accession>A0A5E4VBW8</accession>
<keyword evidence="3" id="KW-1003">Cell membrane</keyword>
<reference evidence="9 10" key="1">
    <citation type="submission" date="2019-08" db="EMBL/GenBank/DDBJ databases">
        <authorList>
            <person name="Peeters C."/>
        </authorList>
    </citation>
    <scope>NUCLEOTIDE SEQUENCE [LARGE SCALE GENOMIC DNA]</scope>
    <source>
        <strain evidence="9 10">LMG 30175</strain>
    </source>
</reference>